<evidence type="ECO:0000256" key="2">
    <source>
        <dbReference type="ARBA" id="ARBA00022525"/>
    </source>
</evidence>
<dbReference type="Ensembl" id="ENSPCET00000021269.1">
    <property type="protein sequence ID" value="ENSPCEP00000020557.1"/>
    <property type="gene ID" value="ENSPCEG00000015887.1"/>
</dbReference>
<organism evidence="5 6">
    <name type="scientific">Pelusios castaneus</name>
    <name type="common">West African mud turtle</name>
    <dbReference type="NCBI Taxonomy" id="367368"/>
    <lineage>
        <taxon>Eukaryota</taxon>
        <taxon>Metazoa</taxon>
        <taxon>Chordata</taxon>
        <taxon>Craniata</taxon>
        <taxon>Vertebrata</taxon>
        <taxon>Euteleostomi</taxon>
        <taxon>Archelosauria</taxon>
        <taxon>Testudinata</taxon>
        <taxon>Testudines</taxon>
        <taxon>Pleurodira</taxon>
        <taxon>Pelomedusidae</taxon>
        <taxon>Pelusios</taxon>
    </lineage>
</organism>
<feature type="compositionally biased region" description="Basic residues" evidence="3">
    <location>
        <begin position="137"/>
        <end position="148"/>
    </location>
</feature>
<dbReference type="GO" id="GO:0030198">
    <property type="term" value="P:extracellular matrix organization"/>
    <property type="evidence" value="ECO:0007669"/>
    <property type="project" value="TreeGrafter"/>
</dbReference>
<evidence type="ECO:0000259" key="4">
    <source>
        <dbReference type="Pfam" id="PF05986"/>
    </source>
</evidence>
<dbReference type="GO" id="GO:0006508">
    <property type="term" value="P:proteolysis"/>
    <property type="evidence" value="ECO:0007669"/>
    <property type="project" value="TreeGrafter"/>
</dbReference>
<dbReference type="Proteomes" id="UP000694393">
    <property type="component" value="Unplaced"/>
</dbReference>
<feature type="domain" description="ADAMTS/ADAMTS-like Spacer 1" evidence="4">
    <location>
        <begin position="4"/>
        <end position="70"/>
    </location>
</feature>
<keyword evidence="6" id="KW-1185">Reference proteome</keyword>
<accession>A0A8C8SJI4</accession>
<evidence type="ECO:0000256" key="3">
    <source>
        <dbReference type="SAM" id="MobiDB-lite"/>
    </source>
</evidence>
<name>A0A8C8SJI4_9SAUR</name>
<feature type="compositionally biased region" description="Polar residues" evidence="3">
    <location>
        <begin position="75"/>
        <end position="85"/>
    </location>
</feature>
<keyword evidence="2" id="KW-0964">Secreted</keyword>
<proteinExistence type="predicted"/>
<dbReference type="GO" id="GO:0004222">
    <property type="term" value="F:metalloendopeptidase activity"/>
    <property type="evidence" value="ECO:0007669"/>
    <property type="project" value="TreeGrafter"/>
</dbReference>
<sequence length="148" mass="16190">MNGERHYVINGDWAIDGPGTYEVAGTTVHYARDAGNHESLEAAGPTQEDLHLMVLFQESNPGIEYEFWLPREQPQPLQGDSSPLRQPQPRGIDLEPPSRPQPLPWTMSAPPTPATLGPGTGPGGFGSRLPPTWPRHGLSRRVHVPPIP</sequence>
<evidence type="ECO:0000313" key="5">
    <source>
        <dbReference type="Ensembl" id="ENSPCEP00000020557.1"/>
    </source>
</evidence>
<reference evidence="5" key="2">
    <citation type="submission" date="2025-09" db="UniProtKB">
        <authorList>
            <consortium name="Ensembl"/>
        </authorList>
    </citation>
    <scope>IDENTIFICATION</scope>
</reference>
<reference evidence="5" key="1">
    <citation type="submission" date="2025-08" db="UniProtKB">
        <authorList>
            <consortium name="Ensembl"/>
        </authorList>
    </citation>
    <scope>IDENTIFICATION</scope>
</reference>
<dbReference type="AlphaFoldDB" id="A0A8C8SJI4"/>
<dbReference type="Gene3D" id="2.60.120.830">
    <property type="match status" value="1"/>
</dbReference>
<dbReference type="InterPro" id="IPR010294">
    <property type="entry name" value="ADAMTS_spacer1"/>
</dbReference>
<dbReference type="PANTHER" id="PTHR13723:SF317">
    <property type="entry name" value="ADAMTS_ADAMTS-LIKE SPACER 1 DOMAIN-CONTAINING PROTEIN"/>
    <property type="match status" value="1"/>
</dbReference>
<dbReference type="InterPro" id="IPR050439">
    <property type="entry name" value="ADAMTS_ADAMTS-like"/>
</dbReference>
<comment type="subcellular location">
    <subcellularLocation>
        <location evidence="1">Secreted</location>
    </subcellularLocation>
</comment>
<dbReference type="GO" id="GO:0031012">
    <property type="term" value="C:extracellular matrix"/>
    <property type="evidence" value="ECO:0007669"/>
    <property type="project" value="TreeGrafter"/>
</dbReference>
<dbReference type="Pfam" id="PF05986">
    <property type="entry name" value="ADAMTS_spacer1"/>
    <property type="match status" value="1"/>
</dbReference>
<dbReference type="PANTHER" id="PTHR13723">
    <property type="entry name" value="ADAMTS A DISINTEGRIN AND METALLOPROTEASE WITH THROMBOSPONDIN MOTIFS PROTEASE"/>
    <property type="match status" value="1"/>
</dbReference>
<dbReference type="GO" id="GO:0005576">
    <property type="term" value="C:extracellular region"/>
    <property type="evidence" value="ECO:0007669"/>
    <property type="project" value="UniProtKB-SubCell"/>
</dbReference>
<feature type="region of interest" description="Disordered" evidence="3">
    <location>
        <begin position="70"/>
        <end position="148"/>
    </location>
</feature>
<protein>
    <recommendedName>
        <fullName evidence="4">ADAMTS/ADAMTS-like Spacer 1 domain-containing protein</fullName>
    </recommendedName>
</protein>
<evidence type="ECO:0000256" key="1">
    <source>
        <dbReference type="ARBA" id="ARBA00004613"/>
    </source>
</evidence>
<evidence type="ECO:0000313" key="6">
    <source>
        <dbReference type="Proteomes" id="UP000694393"/>
    </source>
</evidence>